<name>A0A314ZDU5_PRUYE</name>
<dbReference type="OrthoDB" id="415460at2759"/>
<reference evidence="4 5" key="1">
    <citation type="submission" date="2018-02" db="EMBL/GenBank/DDBJ databases">
        <title>Draft genome of wild Prunus yedoensis var. nudiflora.</title>
        <authorList>
            <person name="Baek S."/>
            <person name="Kim J.-H."/>
            <person name="Choi K."/>
            <person name="Kim G.-B."/>
            <person name="Cho A."/>
            <person name="Jang H."/>
            <person name="Shin C.-H."/>
            <person name="Yu H.-J."/>
            <person name="Mun J.-H."/>
        </authorList>
    </citation>
    <scope>NUCLEOTIDE SEQUENCE [LARGE SCALE GENOMIC DNA]</scope>
    <source>
        <strain evidence="5">cv. Jeju island</strain>
        <tissue evidence="4">Leaf</tissue>
    </source>
</reference>
<keyword evidence="1" id="KW-0406">Ion transport</keyword>
<dbReference type="PANTHER" id="PTHR45651:SF68">
    <property type="entry name" value="ION TRANSPORT DOMAIN-CONTAINING PROTEIN"/>
    <property type="match status" value="1"/>
</dbReference>
<keyword evidence="1" id="KW-1071">Ligand-gated ion channel</keyword>
<gene>
    <name evidence="4" type="ORF">Pyn_03965</name>
</gene>
<keyword evidence="2" id="KW-0407">Ion channel</keyword>
<dbReference type="InterPro" id="IPR014710">
    <property type="entry name" value="RmlC-like_jellyroll"/>
</dbReference>
<dbReference type="PANTHER" id="PTHR45651">
    <property type="entry name" value="CYCLIC NUCLEOTIDE-GATED ION CHANNEL 15-RELATED-RELATED"/>
    <property type="match status" value="1"/>
</dbReference>
<protein>
    <recommendedName>
        <fullName evidence="3">Cyclic nucleotide-binding domain-containing protein</fullName>
    </recommendedName>
</protein>
<proteinExistence type="predicted"/>
<evidence type="ECO:0000256" key="1">
    <source>
        <dbReference type="ARBA" id="ARBA00023286"/>
    </source>
</evidence>
<comment type="caution">
    <text evidence="4">The sequence shown here is derived from an EMBL/GenBank/DDBJ whole genome shotgun (WGS) entry which is preliminary data.</text>
</comment>
<keyword evidence="1" id="KW-0813">Transport</keyword>
<dbReference type="Gene3D" id="2.60.120.10">
    <property type="entry name" value="Jelly Rolls"/>
    <property type="match status" value="4"/>
</dbReference>
<evidence type="ECO:0000313" key="5">
    <source>
        <dbReference type="Proteomes" id="UP000250321"/>
    </source>
</evidence>
<dbReference type="Proteomes" id="UP000250321">
    <property type="component" value="Unassembled WGS sequence"/>
</dbReference>
<evidence type="ECO:0000313" key="4">
    <source>
        <dbReference type="EMBL" id="PQQ00036.1"/>
    </source>
</evidence>
<dbReference type="AlphaFoldDB" id="A0A314ZDU5"/>
<evidence type="ECO:0000259" key="3">
    <source>
        <dbReference type="PROSITE" id="PS50042"/>
    </source>
</evidence>
<keyword evidence="5" id="KW-1185">Reference proteome</keyword>
<organism evidence="4 5">
    <name type="scientific">Prunus yedoensis var. nudiflora</name>
    <dbReference type="NCBI Taxonomy" id="2094558"/>
    <lineage>
        <taxon>Eukaryota</taxon>
        <taxon>Viridiplantae</taxon>
        <taxon>Streptophyta</taxon>
        <taxon>Embryophyta</taxon>
        <taxon>Tracheophyta</taxon>
        <taxon>Spermatophyta</taxon>
        <taxon>Magnoliopsida</taxon>
        <taxon>eudicotyledons</taxon>
        <taxon>Gunneridae</taxon>
        <taxon>Pentapetalae</taxon>
        <taxon>rosids</taxon>
        <taxon>fabids</taxon>
        <taxon>Rosales</taxon>
        <taxon>Rosaceae</taxon>
        <taxon>Amygdaloideae</taxon>
        <taxon>Amygdaleae</taxon>
        <taxon>Prunus</taxon>
    </lineage>
</organism>
<dbReference type="GO" id="GO:0016020">
    <property type="term" value="C:membrane"/>
    <property type="evidence" value="ECO:0007669"/>
    <property type="project" value="UniProtKB-SubCell"/>
</dbReference>
<dbReference type="CDD" id="cd00038">
    <property type="entry name" value="CAP_ED"/>
    <property type="match status" value="2"/>
</dbReference>
<dbReference type="SMART" id="SM00100">
    <property type="entry name" value="cNMP"/>
    <property type="match status" value="3"/>
</dbReference>
<dbReference type="GO" id="GO:0034220">
    <property type="term" value="P:monoatomic ion transmembrane transport"/>
    <property type="evidence" value="ECO:0007669"/>
    <property type="project" value="UniProtKB-KW"/>
</dbReference>
<feature type="domain" description="Cyclic nucleotide-binding" evidence="3">
    <location>
        <begin position="1"/>
        <end position="90"/>
    </location>
</feature>
<evidence type="ECO:0000256" key="2">
    <source>
        <dbReference type="ARBA" id="ARBA00023303"/>
    </source>
</evidence>
<sequence length="781" mass="89286">MLKNKLDTTLKSICQYLKPVTYAENSYITEAGKPMDLMLFILDGVITWTSNTTSDAVTTAGSSIVTNLSHLEKGGLYGEELLSWVSPSSSLSTLPILAQDVKCQEKVEAFVINAVQLKIAVSELGMLWKNYYTSNNSQLSLPSDQTYLQIQKETYGQLEGTRLEEIEDEGSRQKFKIMMKEKDIHEWLSRNGIHEDLKTKVMRHINLKNIAVQNMDADVDLKYLNTHLPFDITISLKKHLCISTLKQVSMLQSMPEDMFTYICYRLEPVIYTQNSNVVQAGESLDFMLIITGEQLEELAHRRDKMDQILNETYVKYGTTKLEEIEDEELRQKVKVMIKEKDILEWVSRNVLDVDLKTQIMMHLKLNNIIEKSIDADVNVEYFKSHLPFDIATSLTKHLCISVLKKVPMLQSMPEDMFTYICYRLEPVIYAESSNIVRAGEPFDLMLIIIEGTIICTDQVIRNTRTITKYLNKGDFCGEELLSWASPNILFSGAAPISTRDVKCQTKVEAFILKASKLRSLVSEYSFKWISNFNNNCDNSEQSEELVLQPDKIEQILNETYKKLGITKLEEIEDEGLRKKVKIMMKEKDILEWVSRNGLDEDLKTQIMMHLKLNNIIEKSIDADVNVEYFKSHLPFDIAISLTKHLCISVLKKVPMLQSMPEDMFTYICYKLEPMIYTENSNIVRAGESLEYVLIIIQGTIIFTDMMTSKYLNKGDFCGEELLSWASPNIMFLGPAPLSTGEVKSQTKVEAFVLKADKLRSLVSEYSSKWISNFNNSAVGGV</sequence>
<accession>A0A314ZDU5</accession>
<feature type="domain" description="Cyclic nucleotide-binding" evidence="3">
    <location>
        <begin position="408"/>
        <end position="486"/>
    </location>
</feature>
<dbReference type="InterPro" id="IPR018490">
    <property type="entry name" value="cNMP-bd_dom_sf"/>
</dbReference>
<dbReference type="EMBL" id="PJQY01001746">
    <property type="protein sequence ID" value="PQQ00036.1"/>
    <property type="molecule type" value="Genomic_DNA"/>
</dbReference>
<dbReference type="PROSITE" id="PS50042">
    <property type="entry name" value="CNMP_BINDING_3"/>
    <property type="match status" value="3"/>
</dbReference>
<feature type="domain" description="Cyclic nucleotide-binding" evidence="3">
    <location>
        <begin position="655"/>
        <end position="727"/>
    </location>
</feature>
<dbReference type="InterPro" id="IPR000595">
    <property type="entry name" value="cNMP-bd_dom"/>
</dbReference>
<dbReference type="SUPFAM" id="SSF51206">
    <property type="entry name" value="cAMP-binding domain-like"/>
    <property type="match status" value="4"/>
</dbReference>